<name>A0ABR7TQM4_9BACT</name>
<dbReference type="SUPFAM" id="SSF82153">
    <property type="entry name" value="FAS1 domain"/>
    <property type="match status" value="1"/>
</dbReference>
<dbReference type="Proteomes" id="UP000659124">
    <property type="component" value="Unassembled WGS sequence"/>
</dbReference>
<comment type="caution">
    <text evidence="1">The sequence shown here is derived from an EMBL/GenBank/DDBJ whole genome shotgun (WGS) entry which is preliminary data.</text>
</comment>
<dbReference type="PROSITE" id="PS51257">
    <property type="entry name" value="PROKAR_LIPOPROTEIN"/>
    <property type="match status" value="1"/>
</dbReference>
<keyword evidence="2" id="KW-1185">Reference proteome</keyword>
<dbReference type="Gene3D" id="2.30.180.10">
    <property type="entry name" value="FAS1 domain"/>
    <property type="match status" value="1"/>
</dbReference>
<reference evidence="1 2" key="1">
    <citation type="submission" date="2020-09" db="EMBL/GenBank/DDBJ databases">
        <title>Genome sequences of type strains of Chitinophaga qingshengii and Chitinophaga varians.</title>
        <authorList>
            <person name="Kittiwongwattana C."/>
        </authorList>
    </citation>
    <scope>NUCLEOTIDE SEQUENCE [LARGE SCALE GENOMIC DNA]</scope>
    <source>
        <strain evidence="1 2">JCM 30026</strain>
    </source>
</reference>
<evidence type="ECO:0000313" key="2">
    <source>
        <dbReference type="Proteomes" id="UP000659124"/>
    </source>
</evidence>
<accession>A0ABR7TQM4</accession>
<sequence>MNTYIHKIMLPVLMLTVMAICSCKKNYYTDTGLHDPNYKGTVLQYLQSNPFYFDTLVQVIKLAGMEETFSKDEITFFAPADPCFFQAIRSLNDYLKVNGRDTVQQLSDIKPAVWKNMLQLYLFKGKKRLRDYTQVDTLALDTYNGQGFLCYNERPQNIGVIFNDAVSGTSVIKYAGYRQLMLSYIPDFSQPRLRWLNVPVASSDIAPYNGIVHVLMFSRHSFGFDPSRFILLATENGVGK</sequence>
<organism evidence="1 2">
    <name type="scientific">Chitinophaga qingshengii</name>
    <dbReference type="NCBI Taxonomy" id="1569794"/>
    <lineage>
        <taxon>Bacteria</taxon>
        <taxon>Pseudomonadati</taxon>
        <taxon>Bacteroidota</taxon>
        <taxon>Chitinophagia</taxon>
        <taxon>Chitinophagales</taxon>
        <taxon>Chitinophagaceae</taxon>
        <taxon>Chitinophaga</taxon>
    </lineage>
</organism>
<dbReference type="InterPro" id="IPR036378">
    <property type="entry name" value="FAS1_dom_sf"/>
</dbReference>
<proteinExistence type="predicted"/>
<dbReference type="RefSeq" id="WP_188089412.1">
    <property type="nucleotide sequence ID" value="NZ_JACVFC010000002.1"/>
</dbReference>
<gene>
    <name evidence="1" type="ORF">ICL07_17995</name>
</gene>
<evidence type="ECO:0000313" key="1">
    <source>
        <dbReference type="EMBL" id="MBC9932283.1"/>
    </source>
</evidence>
<protein>
    <submittedName>
        <fullName evidence="1">Fasciclin domain-containing protein</fullName>
    </submittedName>
</protein>
<dbReference type="EMBL" id="JACVFC010000002">
    <property type="protein sequence ID" value="MBC9932283.1"/>
    <property type="molecule type" value="Genomic_DNA"/>
</dbReference>